<dbReference type="OrthoDB" id="1726137at2759"/>
<evidence type="ECO:0000256" key="3">
    <source>
        <dbReference type="ARBA" id="ARBA00022692"/>
    </source>
</evidence>
<keyword evidence="9 12" id="KW-0472">Membrane</keyword>
<keyword evidence="7" id="KW-0408">Iron</keyword>
<evidence type="ECO:0000256" key="6">
    <source>
        <dbReference type="ARBA" id="ARBA00023002"/>
    </source>
</evidence>
<feature type="transmembrane region" description="Helical" evidence="12">
    <location>
        <begin position="121"/>
        <end position="139"/>
    </location>
</feature>
<dbReference type="Proteomes" id="UP000711488">
    <property type="component" value="Unassembled WGS sequence"/>
</dbReference>
<feature type="transmembrane region" description="Helical" evidence="12">
    <location>
        <begin position="91"/>
        <end position="109"/>
    </location>
</feature>
<reference evidence="13" key="2">
    <citation type="journal article" date="2018" name="Environ. Sci. Technol.">
        <title>The Toxicogenome of Hyalella azteca: A Model for Sediment Ecotoxicology and Evolutionary Toxicology.</title>
        <authorList>
            <person name="Poynton H.C."/>
            <person name="Hasenbein S."/>
            <person name="Benoit J.B."/>
            <person name="Sepulveda M.S."/>
            <person name="Poelchau M.F."/>
            <person name="Hughes D.S.T."/>
            <person name="Murali S.C."/>
            <person name="Chen S."/>
            <person name="Glastad K.M."/>
            <person name="Goodisman M.A.D."/>
            <person name="Werren J.H."/>
            <person name="Vineis J.H."/>
            <person name="Bowen J.L."/>
            <person name="Friedrich M."/>
            <person name="Jones J."/>
            <person name="Robertson H.M."/>
            <person name="Feyereisen R."/>
            <person name="Mechler-Hickson A."/>
            <person name="Mathers N."/>
            <person name="Lee C.E."/>
            <person name="Colbourne J.K."/>
            <person name="Biales A."/>
            <person name="Johnston J.S."/>
            <person name="Wellborn G.A."/>
            <person name="Rosendale A.J."/>
            <person name="Cridge A.G."/>
            <person name="Munoz-Torres M.C."/>
            <person name="Bain P.A."/>
            <person name="Manny A.R."/>
            <person name="Major K.M."/>
            <person name="Lambert F.N."/>
            <person name="Vulpe C.D."/>
            <person name="Tuck P."/>
            <person name="Blalock B.J."/>
            <person name="Lin Y.Y."/>
            <person name="Smith M.E."/>
            <person name="Ochoa-Acuna H."/>
            <person name="Chen M.M."/>
            <person name="Childers C.P."/>
            <person name="Qu J."/>
            <person name="Dugan S."/>
            <person name="Lee S.L."/>
            <person name="Chao H."/>
            <person name="Dinh H."/>
            <person name="Han Y."/>
            <person name="Doddapaneni H."/>
            <person name="Worley K.C."/>
            <person name="Muzny D.M."/>
            <person name="Gibbs R.A."/>
            <person name="Richards S."/>
        </authorList>
    </citation>
    <scope>NUCLEOTIDE SEQUENCE</scope>
    <source>
        <strain evidence="13">HAZT.00-mixed</strain>
        <tissue evidence="13">Whole organism</tissue>
    </source>
</reference>
<dbReference type="GO" id="GO:0005743">
    <property type="term" value="C:mitochondrial inner membrane"/>
    <property type="evidence" value="ECO:0007669"/>
    <property type="project" value="TreeGrafter"/>
</dbReference>
<organism evidence="13">
    <name type="scientific">Hyalella azteca</name>
    <name type="common">Amphipod</name>
    <dbReference type="NCBI Taxonomy" id="294128"/>
    <lineage>
        <taxon>Eukaryota</taxon>
        <taxon>Metazoa</taxon>
        <taxon>Ecdysozoa</taxon>
        <taxon>Arthropoda</taxon>
        <taxon>Crustacea</taxon>
        <taxon>Multicrustacea</taxon>
        <taxon>Malacostraca</taxon>
        <taxon>Eumalacostraca</taxon>
        <taxon>Peracarida</taxon>
        <taxon>Amphipoda</taxon>
        <taxon>Senticaudata</taxon>
        <taxon>Talitrida</taxon>
        <taxon>Talitroidea</taxon>
        <taxon>Hyalellidae</taxon>
        <taxon>Hyalella</taxon>
    </lineage>
</organism>
<feature type="transmembrane region" description="Helical" evidence="12">
    <location>
        <begin position="328"/>
        <end position="346"/>
    </location>
</feature>
<feature type="transmembrane region" description="Helical" evidence="12">
    <location>
        <begin position="210"/>
        <end position="230"/>
    </location>
</feature>
<feature type="transmembrane region" description="Helical" evidence="12">
    <location>
        <begin position="296"/>
        <end position="322"/>
    </location>
</feature>
<evidence type="ECO:0000256" key="9">
    <source>
        <dbReference type="ARBA" id="ARBA00023136"/>
    </source>
</evidence>
<dbReference type="GO" id="GO:0046872">
    <property type="term" value="F:metal ion binding"/>
    <property type="evidence" value="ECO:0007669"/>
    <property type="project" value="UniProtKB-KW"/>
</dbReference>
<dbReference type="GO" id="GO:0120547">
    <property type="term" value="F:heme A synthase activity"/>
    <property type="evidence" value="ECO:0007669"/>
    <property type="project" value="UniProtKB-EC"/>
</dbReference>
<evidence type="ECO:0000256" key="5">
    <source>
        <dbReference type="ARBA" id="ARBA00022989"/>
    </source>
</evidence>
<protein>
    <submittedName>
        <fullName evidence="13">Uncharacterized protein</fullName>
    </submittedName>
</protein>
<keyword evidence="5 12" id="KW-1133">Transmembrane helix</keyword>
<keyword evidence="3 12" id="KW-0812">Transmembrane</keyword>
<accession>A0A6A0HAH3</accession>
<dbReference type="PANTHER" id="PTHR23289">
    <property type="entry name" value="CYTOCHROME C OXIDASE ASSEMBLY PROTEIN COX15"/>
    <property type="match status" value="1"/>
</dbReference>
<comment type="catalytic activity">
    <reaction evidence="11">
        <text>Fe(II)-heme o + 2 A + H2O = Fe(II)-heme a + 2 AH2</text>
        <dbReference type="Rhea" id="RHEA:63388"/>
        <dbReference type="ChEBI" id="CHEBI:13193"/>
        <dbReference type="ChEBI" id="CHEBI:15377"/>
        <dbReference type="ChEBI" id="CHEBI:17499"/>
        <dbReference type="ChEBI" id="CHEBI:60530"/>
        <dbReference type="ChEBI" id="CHEBI:61715"/>
        <dbReference type="EC" id="1.17.99.9"/>
    </reaction>
    <physiologicalReaction direction="left-to-right" evidence="11">
        <dbReference type="Rhea" id="RHEA:63389"/>
    </physiologicalReaction>
</comment>
<comment type="cofactor">
    <cofactor evidence="1">
        <name>heme b</name>
        <dbReference type="ChEBI" id="CHEBI:60344"/>
    </cofactor>
</comment>
<evidence type="ECO:0000256" key="7">
    <source>
        <dbReference type="ARBA" id="ARBA00023004"/>
    </source>
</evidence>
<dbReference type="PANTHER" id="PTHR23289:SF2">
    <property type="entry name" value="CYTOCHROME C OXIDASE ASSEMBLY PROTEIN COX15 HOMOLOG"/>
    <property type="match status" value="1"/>
</dbReference>
<dbReference type="InterPro" id="IPR003780">
    <property type="entry name" value="COX15/CtaA_fam"/>
</dbReference>
<dbReference type="AlphaFoldDB" id="A0A6A0HAH3"/>
<sequence length="356" mass="39972">MLRNGLDGGSWVVQGWFLVQLLLVSGLTRLTESGLSMTDWHLFGKMPPLSHEEWIKEFEQYKQFPEYKMKNKSMALPEFQFIWWMEYGHRQWGRTIGACFAIPAAIFWYRGYFTPLLKKRVLLCGVLLGCQGLLGWYMVKSGLEEERFQEPSDVPRVSQYRLMSHLGAAFVLYSVFLSTAMRVAWPAASVANVTPSAASFRRWAHVTKGWVFLTAMSGALVAGLDAGLVYNSFPKMADRWIPSDLLAFSPALRNFTENPTTVQFDHRIMGTTSLVLATALGLWGRRGGRLVLSQRAHSAAAALAAAAWMQVGLGISTLVLYVPTWLASLHQCGSLVTLSAALWLCHELRYLRLVVK</sequence>
<evidence type="ECO:0000313" key="13">
    <source>
        <dbReference type="EMBL" id="KAA0202221.1"/>
    </source>
</evidence>
<comment type="subcellular location">
    <subcellularLocation>
        <location evidence="2">Membrane</location>
        <topology evidence="2">Multi-pass membrane protein</topology>
    </subcellularLocation>
</comment>
<keyword evidence="6" id="KW-0560">Oxidoreductase</keyword>
<keyword evidence="4" id="KW-0479">Metal-binding</keyword>
<evidence type="ECO:0000256" key="12">
    <source>
        <dbReference type="SAM" id="Phobius"/>
    </source>
</evidence>
<reference evidence="13" key="1">
    <citation type="submission" date="2014-08" db="EMBL/GenBank/DDBJ databases">
        <authorList>
            <person name="Murali S."/>
            <person name="Richards S."/>
            <person name="Bandaranaike D."/>
            <person name="Bellair M."/>
            <person name="Blankenburg K."/>
            <person name="Chao H."/>
            <person name="Dinh H."/>
            <person name="Doddapaneni H."/>
            <person name="Dugan-Rocha S."/>
            <person name="Elkadiri S."/>
            <person name="Gnanaolivu R."/>
            <person name="Hughes D."/>
            <person name="Lee S."/>
            <person name="Li M."/>
            <person name="Ming W."/>
            <person name="Munidasa M."/>
            <person name="Muniz J."/>
            <person name="Nguyen L."/>
            <person name="Osuji N."/>
            <person name="Pu L.-L."/>
            <person name="Puazo M."/>
            <person name="Skinner E."/>
            <person name="Qu C."/>
            <person name="Quiroz J."/>
            <person name="Raj R."/>
            <person name="Weissenberger G."/>
            <person name="Xin Y."/>
            <person name="Zou X."/>
            <person name="Han Y."/>
            <person name="Worley K."/>
            <person name="Muzny D."/>
            <person name="Gibbs R."/>
        </authorList>
    </citation>
    <scope>NUCLEOTIDE SEQUENCE</scope>
    <source>
        <strain evidence="13">HAZT.00-mixed</strain>
        <tissue evidence="13">Whole organism</tissue>
    </source>
</reference>
<evidence type="ECO:0000256" key="2">
    <source>
        <dbReference type="ARBA" id="ARBA00004141"/>
    </source>
</evidence>
<evidence type="ECO:0000256" key="10">
    <source>
        <dbReference type="ARBA" id="ARBA00044501"/>
    </source>
</evidence>
<comment type="caution">
    <text evidence="13">The sequence shown here is derived from an EMBL/GenBank/DDBJ whole genome shotgun (WGS) entry which is preliminary data.</text>
</comment>
<proteinExistence type="predicted"/>
<evidence type="ECO:0000256" key="11">
    <source>
        <dbReference type="ARBA" id="ARBA00048044"/>
    </source>
</evidence>
<reference evidence="13" key="3">
    <citation type="submission" date="2019-06" db="EMBL/GenBank/DDBJ databases">
        <authorList>
            <person name="Poynton C."/>
            <person name="Hasenbein S."/>
            <person name="Benoit J.B."/>
            <person name="Sepulveda M.S."/>
            <person name="Poelchau M.F."/>
            <person name="Murali S.C."/>
            <person name="Chen S."/>
            <person name="Glastad K.M."/>
            <person name="Werren J.H."/>
            <person name="Vineis J.H."/>
            <person name="Bowen J.L."/>
            <person name="Friedrich M."/>
            <person name="Jones J."/>
            <person name="Robertson H.M."/>
            <person name="Feyereisen R."/>
            <person name="Mechler-Hickson A."/>
            <person name="Mathers N."/>
            <person name="Lee C.E."/>
            <person name="Colbourne J.K."/>
            <person name="Biales A."/>
            <person name="Johnston J.S."/>
            <person name="Wellborn G.A."/>
            <person name="Rosendale A.J."/>
            <person name="Cridge A.G."/>
            <person name="Munoz-Torres M.C."/>
            <person name="Bain P.A."/>
            <person name="Manny A.R."/>
            <person name="Major K.M."/>
            <person name="Lambert F.N."/>
            <person name="Vulpe C.D."/>
            <person name="Tuck P."/>
            <person name="Blalock B.J."/>
            <person name="Lin Y.-Y."/>
            <person name="Smith M.E."/>
            <person name="Ochoa-Acuna H."/>
            <person name="Chen M.-J.M."/>
            <person name="Childers C.P."/>
            <person name="Qu J."/>
            <person name="Dugan S."/>
            <person name="Lee S.L."/>
            <person name="Chao H."/>
            <person name="Dinh H."/>
            <person name="Han Y."/>
            <person name="Doddapaneni H."/>
            <person name="Worley K.C."/>
            <person name="Muzny D.M."/>
            <person name="Gibbs R.A."/>
            <person name="Richards S."/>
        </authorList>
    </citation>
    <scope>NUCLEOTIDE SEQUENCE</scope>
    <source>
        <strain evidence="13">HAZT.00-mixed</strain>
        <tissue evidence="13">Whole organism</tissue>
    </source>
</reference>
<name>A0A6A0HAH3_HYAAZ</name>
<dbReference type="GO" id="GO:0006784">
    <property type="term" value="P:heme A biosynthetic process"/>
    <property type="evidence" value="ECO:0007669"/>
    <property type="project" value="InterPro"/>
</dbReference>
<evidence type="ECO:0000256" key="4">
    <source>
        <dbReference type="ARBA" id="ARBA00022723"/>
    </source>
</evidence>
<evidence type="ECO:0000256" key="8">
    <source>
        <dbReference type="ARBA" id="ARBA00023133"/>
    </source>
</evidence>
<keyword evidence="8" id="KW-0350">Heme biosynthesis</keyword>
<dbReference type="GO" id="GO:0016653">
    <property type="term" value="F:oxidoreductase activity, acting on NAD(P)H, heme protein as acceptor"/>
    <property type="evidence" value="ECO:0007669"/>
    <property type="project" value="TreeGrafter"/>
</dbReference>
<dbReference type="Pfam" id="PF02628">
    <property type="entry name" value="COX15-CtaA"/>
    <property type="match status" value="1"/>
</dbReference>
<feature type="transmembrane region" description="Helical" evidence="12">
    <location>
        <begin position="268"/>
        <end position="284"/>
    </location>
</feature>
<dbReference type="InterPro" id="IPR023754">
    <property type="entry name" value="HemeA_Synthase_type2"/>
</dbReference>
<dbReference type="EMBL" id="JQDR03004082">
    <property type="protein sequence ID" value="KAA0202221.1"/>
    <property type="molecule type" value="Genomic_DNA"/>
</dbReference>
<evidence type="ECO:0000256" key="1">
    <source>
        <dbReference type="ARBA" id="ARBA00001970"/>
    </source>
</evidence>
<gene>
    <name evidence="13" type="ORF">HAZT_HAZT005022</name>
</gene>
<feature type="transmembrane region" description="Helical" evidence="12">
    <location>
        <begin position="159"/>
        <end position="177"/>
    </location>
</feature>
<comment type="pathway">
    <text evidence="10">Porphyrin-containing compound metabolism; heme A biosynthesis; heme A from heme O: step 1/1.</text>
</comment>